<proteinExistence type="predicted"/>
<evidence type="ECO:0000313" key="1">
    <source>
        <dbReference type="EMBL" id="OGF71759.1"/>
    </source>
</evidence>
<protein>
    <submittedName>
        <fullName evidence="1">Uncharacterized protein</fullName>
    </submittedName>
</protein>
<evidence type="ECO:0000313" key="2">
    <source>
        <dbReference type="Proteomes" id="UP000178743"/>
    </source>
</evidence>
<sequence length="67" mass="7192">MGALSGGMATNSRIGSKLKRHPSLRLIEIPGTACAWTWAKGGICAFLWLERSREAQDASFLLVGFVG</sequence>
<organism evidence="1 2">
    <name type="scientific">Candidatus Giovannonibacteria bacterium RIFCSPHIGHO2_02_FULL_45_40</name>
    <dbReference type="NCBI Taxonomy" id="1798337"/>
    <lineage>
        <taxon>Bacteria</taxon>
        <taxon>Candidatus Giovannoniibacteriota</taxon>
    </lineage>
</organism>
<reference evidence="1 2" key="1">
    <citation type="journal article" date="2016" name="Nat. Commun.">
        <title>Thousands of microbial genomes shed light on interconnected biogeochemical processes in an aquifer system.</title>
        <authorList>
            <person name="Anantharaman K."/>
            <person name="Brown C.T."/>
            <person name="Hug L.A."/>
            <person name="Sharon I."/>
            <person name="Castelle C.J."/>
            <person name="Probst A.J."/>
            <person name="Thomas B.C."/>
            <person name="Singh A."/>
            <person name="Wilkins M.J."/>
            <person name="Karaoz U."/>
            <person name="Brodie E.L."/>
            <person name="Williams K.H."/>
            <person name="Hubbard S.S."/>
            <person name="Banfield J.F."/>
        </authorList>
    </citation>
    <scope>NUCLEOTIDE SEQUENCE [LARGE SCALE GENOMIC DNA]</scope>
</reference>
<comment type="caution">
    <text evidence="1">The sequence shown here is derived from an EMBL/GenBank/DDBJ whole genome shotgun (WGS) entry which is preliminary data.</text>
</comment>
<dbReference type="Proteomes" id="UP000178743">
    <property type="component" value="Unassembled WGS sequence"/>
</dbReference>
<gene>
    <name evidence="1" type="ORF">A3C05_05045</name>
</gene>
<dbReference type="AlphaFoldDB" id="A0A1F5W7V1"/>
<name>A0A1F5W7V1_9BACT</name>
<accession>A0A1F5W7V1</accession>
<dbReference type="EMBL" id="MFHP01000029">
    <property type="protein sequence ID" value="OGF71759.1"/>
    <property type="molecule type" value="Genomic_DNA"/>
</dbReference>